<evidence type="ECO:0008006" key="5">
    <source>
        <dbReference type="Google" id="ProtNLM"/>
    </source>
</evidence>
<dbReference type="RefSeq" id="XP_040659587.1">
    <property type="nucleotide sequence ID" value="XM_040798704.1"/>
</dbReference>
<name>A0A151GT03_DRECN</name>
<comment type="caution">
    <text evidence="3">The sequence shown here is derived from an EMBL/GenBank/DDBJ whole genome shotgun (WGS) entry which is preliminary data.</text>
</comment>
<protein>
    <recommendedName>
        <fullName evidence="5">Transmembrane protein</fullName>
    </recommendedName>
</protein>
<keyword evidence="2" id="KW-0472">Membrane</keyword>
<feature type="transmembrane region" description="Helical" evidence="2">
    <location>
        <begin position="193"/>
        <end position="214"/>
    </location>
</feature>
<evidence type="ECO:0000313" key="4">
    <source>
        <dbReference type="Proteomes" id="UP000076580"/>
    </source>
</evidence>
<keyword evidence="2" id="KW-0812">Transmembrane</keyword>
<dbReference type="EMBL" id="LAYC01000001">
    <property type="protein sequence ID" value="KYK60235.1"/>
    <property type="molecule type" value="Genomic_DNA"/>
</dbReference>
<dbReference type="InParanoid" id="A0A151GT03"/>
<gene>
    <name evidence="3" type="ORF">DCS_01372</name>
</gene>
<reference evidence="3 4" key="1">
    <citation type="journal article" date="2016" name="Sci. Rep.">
        <title>Insights into Adaptations to a Near-Obligate Nematode Endoparasitic Lifestyle from the Finished Genome of Drechmeria coniospora.</title>
        <authorList>
            <person name="Zhang L."/>
            <person name="Zhou Z."/>
            <person name="Guo Q."/>
            <person name="Fokkens L."/>
            <person name="Miskei M."/>
            <person name="Pocsi I."/>
            <person name="Zhang W."/>
            <person name="Chen M."/>
            <person name="Wang L."/>
            <person name="Sun Y."/>
            <person name="Donzelli B.G."/>
            <person name="Gibson D.M."/>
            <person name="Nelson D.R."/>
            <person name="Luo J.G."/>
            <person name="Rep M."/>
            <person name="Liu H."/>
            <person name="Yang S."/>
            <person name="Wang J."/>
            <person name="Krasnoff S.B."/>
            <person name="Xu Y."/>
            <person name="Molnar I."/>
            <person name="Lin M."/>
        </authorList>
    </citation>
    <scope>NUCLEOTIDE SEQUENCE [LARGE SCALE GENOMIC DNA]</scope>
    <source>
        <strain evidence="3 4">ARSEF 6962</strain>
    </source>
</reference>
<feature type="region of interest" description="Disordered" evidence="1">
    <location>
        <begin position="1"/>
        <end position="62"/>
    </location>
</feature>
<evidence type="ECO:0000313" key="3">
    <source>
        <dbReference type="EMBL" id="KYK60235.1"/>
    </source>
</evidence>
<dbReference type="Proteomes" id="UP000076580">
    <property type="component" value="Chromosome 01"/>
</dbReference>
<feature type="compositionally biased region" description="Low complexity" evidence="1">
    <location>
        <begin position="14"/>
        <end position="25"/>
    </location>
</feature>
<feature type="transmembrane region" description="Helical" evidence="2">
    <location>
        <begin position="152"/>
        <end position="173"/>
    </location>
</feature>
<organism evidence="3 4">
    <name type="scientific">Drechmeria coniospora</name>
    <name type="common">Nematophagous fungus</name>
    <name type="synonym">Meria coniospora</name>
    <dbReference type="NCBI Taxonomy" id="98403"/>
    <lineage>
        <taxon>Eukaryota</taxon>
        <taxon>Fungi</taxon>
        <taxon>Dikarya</taxon>
        <taxon>Ascomycota</taxon>
        <taxon>Pezizomycotina</taxon>
        <taxon>Sordariomycetes</taxon>
        <taxon>Hypocreomycetidae</taxon>
        <taxon>Hypocreales</taxon>
        <taxon>Ophiocordycipitaceae</taxon>
        <taxon>Drechmeria</taxon>
    </lineage>
</organism>
<sequence>MEEEFVGPPSGWFASSTPSSSAMTAKRLPSEPLTPFPPWEGGADEDDGPGSSPIPESSPARDQVELRAAQFLRRRRALHVAMDGTLLVGQCLVCLAVASVVLGVVVWKEEGAPSPDGDLSGACLATMLLVVFAVCLGTLVAHEVRLLRTVVLLYLQALILTMTTGASFALWLGMLATGQDVDQLAKGVAVGSIAMMVGTAAVAFSRAVAVWWWAVEVSGMDDDDEATEEDVSGQ</sequence>
<feature type="transmembrane region" description="Helical" evidence="2">
    <location>
        <begin position="84"/>
        <end position="107"/>
    </location>
</feature>
<accession>A0A151GT03</accession>
<feature type="compositionally biased region" description="Low complexity" evidence="1">
    <location>
        <begin position="49"/>
        <end position="58"/>
    </location>
</feature>
<dbReference type="GeneID" id="63714015"/>
<dbReference type="AlphaFoldDB" id="A0A151GT03"/>
<feature type="transmembrane region" description="Helical" evidence="2">
    <location>
        <begin position="119"/>
        <end position="140"/>
    </location>
</feature>
<proteinExistence type="predicted"/>
<keyword evidence="4" id="KW-1185">Reference proteome</keyword>
<evidence type="ECO:0000256" key="2">
    <source>
        <dbReference type="SAM" id="Phobius"/>
    </source>
</evidence>
<keyword evidence="2" id="KW-1133">Transmembrane helix</keyword>
<evidence type="ECO:0000256" key="1">
    <source>
        <dbReference type="SAM" id="MobiDB-lite"/>
    </source>
</evidence>